<dbReference type="OrthoDB" id="7873033at2759"/>
<dbReference type="AlphaFoldDB" id="B4J483"/>
<dbReference type="HOGENOM" id="CLU_105569_0_0_1"/>
<reference evidence="2 3" key="1">
    <citation type="journal article" date="2007" name="Nature">
        <title>Evolution of genes and genomes on the Drosophila phylogeny.</title>
        <authorList>
            <consortium name="Drosophila 12 Genomes Consortium"/>
            <person name="Clark A.G."/>
            <person name="Eisen M.B."/>
            <person name="Smith D.R."/>
            <person name="Bergman C.M."/>
            <person name="Oliver B."/>
            <person name="Markow T.A."/>
            <person name="Kaufman T.C."/>
            <person name="Kellis M."/>
            <person name="Gelbart W."/>
            <person name="Iyer V.N."/>
            <person name="Pollard D.A."/>
            <person name="Sackton T.B."/>
            <person name="Larracuente A.M."/>
            <person name="Singh N.D."/>
            <person name="Abad J.P."/>
            <person name="Abt D.N."/>
            <person name="Adryan B."/>
            <person name="Aguade M."/>
            <person name="Akashi H."/>
            <person name="Anderson W.W."/>
            <person name="Aquadro C.F."/>
            <person name="Ardell D.H."/>
            <person name="Arguello R."/>
            <person name="Artieri C.G."/>
            <person name="Barbash D.A."/>
            <person name="Barker D."/>
            <person name="Barsanti P."/>
            <person name="Batterham P."/>
            <person name="Batzoglou S."/>
            <person name="Begun D."/>
            <person name="Bhutkar A."/>
            <person name="Blanco E."/>
            <person name="Bosak S.A."/>
            <person name="Bradley R.K."/>
            <person name="Brand A.D."/>
            <person name="Brent M.R."/>
            <person name="Brooks A.N."/>
            <person name="Brown R.H."/>
            <person name="Butlin R.K."/>
            <person name="Caggese C."/>
            <person name="Calvi B.R."/>
            <person name="Bernardo de Carvalho A."/>
            <person name="Caspi A."/>
            <person name="Castrezana S."/>
            <person name="Celniker S.E."/>
            <person name="Chang J.L."/>
            <person name="Chapple C."/>
            <person name="Chatterji S."/>
            <person name="Chinwalla A."/>
            <person name="Civetta A."/>
            <person name="Clifton S.W."/>
            <person name="Comeron J.M."/>
            <person name="Costello J.C."/>
            <person name="Coyne J.A."/>
            <person name="Daub J."/>
            <person name="David R.G."/>
            <person name="Delcher A.L."/>
            <person name="Delehaunty K."/>
            <person name="Do C.B."/>
            <person name="Ebling H."/>
            <person name="Edwards K."/>
            <person name="Eickbush T."/>
            <person name="Evans J.D."/>
            <person name="Filipski A."/>
            <person name="Findeiss S."/>
            <person name="Freyhult E."/>
            <person name="Fulton L."/>
            <person name="Fulton R."/>
            <person name="Garcia A.C."/>
            <person name="Gardiner A."/>
            <person name="Garfield D.A."/>
            <person name="Garvin B.E."/>
            <person name="Gibson G."/>
            <person name="Gilbert D."/>
            <person name="Gnerre S."/>
            <person name="Godfrey J."/>
            <person name="Good R."/>
            <person name="Gotea V."/>
            <person name="Gravely B."/>
            <person name="Greenberg A.J."/>
            <person name="Griffiths-Jones S."/>
            <person name="Gross S."/>
            <person name="Guigo R."/>
            <person name="Gustafson E.A."/>
            <person name="Haerty W."/>
            <person name="Hahn M.W."/>
            <person name="Halligan D.L."/>
            <person name="Halpern A.L."/>
            <person name="Halter G.M."/>
            <person name="Han M.V."/>
            <person name="Heger A."/>
            <person name="Hillier L."/>
            <person name="Hinrichs A.S."/>
            <person name="Holmes I."/>
            <person name="Hoskins R.A."/>
            <person name="Hubisz M.J."/>
            <person name="Hultmark D."/>
            <person name="Huntley M.A."/>
            <person name="Jaffe D.B."/>
            <person name="Jagadeeshan S."/>
            <person name="Jeck W.R."/>
            <person name="Johnson J."/>
            <person name="Jones C.D."/>
            <person name="Jordan W.C."/>
            <person name="Karpen G.H."/>
            <person name="Kataoka E."/>
            <person name="Keightley P.D."/>
            <person name="Kheradpour P."/>
            <person name="Kirkness E.F."/>
            <person name="Koerich L.B."/>
            <person name="Kristiansen K."/>
            <person name="Kudrna D."/>
            <person name="Kulathinal R.J."/>
            <person name="Kumar S."/>
            <person name="Kwok R."/>
            <person name="Lander E."/>
            <person name="Langley C.H."/>
            <person name="Lapoint R."/>
            <person name="Lazzaro B.P."/>
            <person name="Lee S.J."/>
            <person name="Levesque L."/>
            <person name="Li R."/>
            <person name="Lin C.F."/>
            <person name="Lin M.F."/>
            <person name="Lindblad-Toh K."/>
            <person name="Llopart A."/>
            <person name="Long M."/>
            <person name="Low L."/>
            <person name="Lozovsky E."/>
            <person name="Lu J."/>
            <person name="Luo M."/>
            <person name="Machado C.A."/>
            <person name="Makalowski W."/>
            <person name="Marzo M."/>
            <person name="Matsuda M."/>
            <person name="Matzkin L."/>
            <person name="McAllister B."/>
            <person name="McBride C.S."/>
            <person name="McKernan B."/>
            <person name="McKernan K."/>
            <person name="Mendez-Lago M."/>
            <person name="Minx P."/>
            <person name="Mollenhauer M.U."/>
            <person name="Montooth K."/>
            <person name="Mount S.M."/>
            <person name="Mu X."/>
            <person name="Myers E."/>
            <person name="Negre B."/>
            <person name="Newfeld S."/>
            <person name="Nielsen R."/>
            <person name="Noor M.A."/>
            <person name="O'Grady P."/>
            <person name="Pachter L."/>
            <person name="Papaceit M."/>
            <person name="Parisi M.J."/>
            <person name="Parisi M."/>
            <person name="Parts L."/>
            <person name="Pedersen J.S."/>
            <person name="Pesole G."/>
            <person name="Phillippy A.M."/>
            <person name="Ponting C.P."/>
            <person name="Pop M."/>
            <person name="Porcelli D."/>
            <person name="Powell J.R."/>
            <person name="Prohaska S."/>
            <person name="Pruitt K."/>
            <person name="Puig M."/>
            <person name="Quesneville H."/>
            <person name="Ram K.R."/>
            <person name="Rand D."/>
            <person name="Rasmussen M.D."/>
            <person name="Reed L.K."/>
            <person name="Reenan R."/>
            <person name="Reily A."/>
            <person name="Remington K.A."/>
            <person name="Rieger T.T."/>
            <person name="Ritchie M.G."/>
            <person name="Robin C."/>
            <person name="Rogers Y.H."/>
            <person name="Rohde C."/>
            <person name="Rozas J."/>
            <person name="Rubenfield M.J."/>
            <person name="Ruiz A."/>
            <person name="Russo S."/>
            <person name="Salzberg S.L."/>
            <person name="Sanchez-Gracia A."/>
            <person name="Saranga D.J."/>
            <person name="Sato H."/>
            <person name="Schaeffer S.W."/>
            <person name="Schatz M.C."/>
            <person name="Schlenke T."/>
            <person name="Schwartz R."/>
            <person name="Segarra C."/>
            <person name="Singh R.S."/>
            <person name="Sirot L."/>
            <person name="Sirota M."/>
            <person name="Sisneros N.B."/>
            <person name="Smith C.D."/>
            <person name="Smith T.F."/>
            <person name="Spieth J."/>
            <person name="Stage D.E."/>
            <person name="Stark A."/>
            <person name="Stephan W."/>
            <person name="Strausberg R.L."/>
            <person name="Strempel S."/>
            <person name="Sturgill D."/>
            <person name="Sutton G."/>
            <person name="Sutton G.G."/>
            <person name="Tao W."/>
            <person name="Teichmann S."/>
            <person name="Tobari Y.N."/>
            <person name="Tomimura Y."/>
            <person name="Tsolas J.M."/>
            <person name="Valente V.L."/>
            <person name="Venter E."/>
            <person name="Venter J.C."/>
            <person name="Vicario S."/>
            <person name="Vieira F.G."/>
            <person name="Vilella A.J."/>
            <person name="Villasante A."/>
            <person name="Walenz B."/>
            <person name="Wang J."/>
            <person name="Wasserman M."/>
            <person name="Watts T."/>
            <person name="Wilson D."/>
            <person name="Wilson R.K."/>
            <person name="Wing R.A."/>
            <person name="Wolfner M.F."/>
            <person name="Wong A."/>
            <person name="Wong G.K."/>
            <person name="Wu C.I."/>
            <person name="Wu G."/>
            <person name="Yamamoto D."/>
            <person name="Yang H.P."/>
            <person name="Yang S.P."/>
            <person name="Yorke J.A."/>
            <person name="Yoshida K."/>
            <person name="Zdobnov E."/>
            <person name="Zhang P."/>
            <person name="Zhang Y."/>
            <person name="Zimin A.V."/>
            <person name="Baldwin J."/>
            <person name="Abdouelleil A."/>
            <person name="Abdulkadir J."/>
            <person name="Abebe A."/>
            <person name="Abera B."/>
            <person name="Abreu J."/>
            <person name="Acer S.C."/>
            <person name="Aftuck L."/>
            <person name="Alexander A."/>
            <person name="An P."/>
            <person name="Anderson E."/>
            <person name="Anderson S."/>
            <person name="Arachi H."/>
            <person name="Azer M."/>
            <person name="Bachantsang P."/>
            <person name="Barry A."/>
            <person name="Bayul T."/>
            <person name="Berlin A."/>
            <person name="Bessette D."/>
            <person name="Bloom T."/>
            <person name="Blye J."/>
            <person name="Boguslavskiy L."/>
            <person name="Bonnet C."/>
            <person name="Boukhgalter B."/>
            <person name="Bourzgui I."/>
            <person name="Brown A."/>
            <person name="Cahill P."/>
            <person name="Channer S."/>
            <person name="Cheshatsang Y."/>
            <person name="Chuda L."/>
            <person name="Citroen M."/>
            <person name="Collymore A."/>
            <person name="Cooke P."/>
            <person name="Costello M."/>
            <person name="D'Aco K."/>
            <person name="Daza R."/>
            <person name="De Haan G."/>
            <person name="DeGray S."/>
            <person name="DeMaso C."/>
            <person name="Dhargay N."/>
            <person name="Dooley K."/>
            <person name="Dooley E."/>
            <person name="Doricent M."/>
            <person name="Dorje P."/>
            <person name="Dorjee K."/>
            <person name="Dupes A."/>
            <person name="Elong R."/>
            <person name="Falk J."/>
            <person name="Farina A."/>
            <person name="Faro S."/>
            <person name="Ferguson D."/>
            <person name="Fisher S."/>
            <person name="Foley C.D."/>
            <person name="Franke A."/>
            <person name="Friedrich D."/>
            <person name="Gadbois L."/>
            <person name="Gearin G."/>
            <person name="Gearin C.R."/>
            <person name="Giannoukos G."/>
            <person name="Goode T."/>
            <person name="Graham J."/>
            <person name="Grandbois E."/>
            <person name="Grewal S."/>
            <person name="Gyaltsen K."/>
            <person name="Hafez N."/>
            <person name="Hagos B."/>
            <person name="Hall J."/>
            <person name="Henson C."/>
            <person name="Hollinger A."/>
            <person name="Honan T."/>
            <person name="Huard M.D."/>
            <person name="Hughes L."/>
            <person name="Hurhula B."/>
            <person name="Husby M.E."/>
            <person name="Kamat A."/>
            <person name="Kanga B."/>
            <person name="Kashin S."/>
            <person name="Khazanovich D."/>
            <person name="Kisner P."/>
            <person name="Lance K."/>
            <person name="Lara M."/>
            <person name="Lee W."/>
            <person name="Lennon N."/>
            <person name="Letendre F."/>
            <person name="LeVine R."/>
            <person name="Lipovsky A."/>
            <person name="Liu X."/>
            <person name="Liu J."/>
            <person name="Liu S."/>
            <person name="Lokyitsang T."/>
            <person name="Lokyitsang Y."/>
            <person name="Lubonja R."/>
            <person name="Lui A."/>
            <person name="MacDonald P."/>
            <person name="Magnisalis V."/>
            <person name="Maru K."/>
            <person name="Matthews C."/>
            <person name="McCusker W."/>
            <person name="McDonough S."/>
            <person name="Mehta T."/>
            <person name="Meldrim J."/>
            <person name="Meneus L."/>
            <person name="Mihai O."/>
            <person name="Mihalev A."/>
            <person name="Mihova T."/>
            <person name="Mittelman R."/>
            <person name="Mlenga V."/>
            <person name="Montmayeur A."/>
            <person name="Mulrain L."/>
            <person name="Navidi A."/>
            <person name="Naylor J."/>
            <person name="Negash T."/>
            <person name="Nguyen T."/>
            <person name="Nguyen N."/>
            <person name="Nicol R."/>
            <person name="Norbu C."/>
            <person name="Norbu N."/>
            <person name="Novod N."/>
            <person name="O'Neill B."/>
            <person name="Osman S."/>
            <person name="Markiewicz E."/>
            <person name="Oyono O.L."/>
            <person name="Patti C."/>
            <person name="Phunkhang P."/>
            <person name="Pierre F."/>
            <person name="Priest M."/>
            <person name="Raghuraman S."/>
            <person name="Rege F."/>
            <person name="Reyes R."/>
            <person name="Rise C."/>
            <person name="Rogov P."/>
            <person name="Ross K."/>
            <person name="Ryan E."/>
            <person name="Settipalli S."/>
            <person name="Shea T."/>
            <person name="Sherpa N."/>
            <person name="Shi L."/>
            <person name="Shih D."/>
            <person name="Sparrow T."/>
            <person name="Spaulding J."/>
            <person name="Stalker J."/>
            <person name="Stange-Thomann N."/>
            <person name="Stavropoulos S."/>
            <person name="Stone C."/>
            <person name="Strader C."/>
            <person name="Tesfaye S."/>
            <person name="Thomson T."/>
            <person name="Thoulutsang Y."/>
            <person name="Thoulutsang D."/>
            <person name="Topham K."/>
            <person name="Topping I."/>
            <person name="Tsamla T."/>
            <person name="Vassiliev H."/>
            <person name="Vo A."/>
            <person name="Wangchuk T."/>
            <person name="Wangdi T."/>
            <person name="Weiand M."/>
            <person name="Wilkinson J."/>
            <person name="Wilson A."/>
            <person name="Yadav S."/>
            <person name="Young G."/>
            <person name="Yu Q."/>
            <person name="Zembek L."/>
            <person name="Zhong D."/>
            <person name="Zimmer A."/>
            <person name="Zwirko Z."/>
            <person name="Jaffe D.B."/>
            <person name="Alvarez P."/>
            <person name="Brockman W."/>
            <person name="Butler J."/>
            <person name="Chin C."/>
            <person name="Gnerre S."/>
            <person name="Grabherr M."/>
            <person name="Kleber M."/>
            <person name="Mauceli E."/>
            <person name="MacCallum I."/>
        </authorList>
    </citation>
    <scope>NUCLEOTIDE SEQUENCE [LARGE SCALE GENOMIC DNA]</scope>
    <source>
        <strain evidence="3">Tucson 15287-2541.00</strain>
    </source>
</reference>
<evidence type="ECO:0000256" key="1">
    <source>
        <dbReference type="SAM" id="MobiDB-lite"/>
    </source>
</evidence>
<dbReference type="eggNOG" id="ENOG502RWGH">
    <property type="taxonomic scope" value="Eukaryota"/>
</dbReference>
<evidence type="ECO:0000313" key="2">
    <source>
        <dbReference type="EMBL" id="EDW00563.1"/>
    </source>
</evidence>
<dbReference type="PhylomeDB" id="B4J483"/>
<name>B4J483_DROGR</name>
<dbReference type="Proteomes" id="UP000001070">
    <property type="component" value="Unassembled WGS sequence"/>
</dbReference>
<organism evidence="3">
    <name type="scientific">Drosophila grimshawi</name>
    <name type="common">Hawaiian fruit fly</name>
    <name type="synonym">Idiomyia grimshawi</name>
    <dbReference type="NCBI Taxonomy" id="7222"/>
    <lineage>
        <taxon>Eukaryota</taxon>
        <taxon>Metazoa</taxon>
        <taxon>Ecdysozoa</taxon>
        <taxon>Arthropoda</taxon>
        <taxon>Hexapoda</taxon>
        <taxon>Insecta</taxon>
        <taxon>Pterygota</taxon>
        <taxon>Neoptera</taxon>
        <taxon>Endopterygota</taxon>
        <taxon>Diptera</taxon>
        <taxon>Brachycera</taxon>
        <taxon>Muscomorpha</taxon>
        <taxon>Ephydroidea</taxon>
        <taxon>Drosophilidae</taxon>
        <taxon>Drosophila</taxon>
        <taxon>Hawaiian Drosophila</taxon>
    </lineage>
</organism>
<dbReference type="EMBL" id="CH916367">
    <property type="protein sequence ID" value="EDW00563.1"/>
    <property type="molecule type" value="Genomic_DNA"/>
</dbReference>
<accession>B4J483</accession>
<protein>
    <submittedName>
        <fullName evidence="2">GH20940</fullName>
    </submittedName>
</protein>
<evidence type="ECO:0000313" key="3">
    <source>
        <dbReference type="Proteomes" id="UP000001070"/>
    </source>
</evidence>
<feature type="region of interest" description="Disordered" evidence="1">
    <location>
        <begin position="46"/>
        <end position="73"/>
    </location>
</feature>
<gene>
    <name evidence="2" type="primary">Dgri\GH20940</name>
    <name evidence="2" type="ORF">Dgri_GH20940</name>
</gene>
<feature type="compositionally biased region" description="Low complexity" evidence="1">
    <location>
        <begin position="122"/>
        <end position="132"/>
    </location>
</feature>
<sequence length="165" mass="17013">MSGMQSKVTTLKNGINLNSLTTATATATATTTATVAASIPLAPPAAPPPNIELKPPASKPLKPSFSTPLNSSNSIGIVHATKRGRQTTIATATATNKTSSAASVAKLDINALRSQLYQGATKTVTQTTTTTARGERGRGAANVQQGGTKKKRCLDRYDSSESSDR</sequence>
<feature type="compositionally biased region" description="Basic and acidic residues" evidence="1">
    <location>
        <begin position="154"/>
        <end position="165"/>
    </location>
</feature>
<feature type="compositionally biased region" description="Low complexity" evidence="1">
    <location>
        <begin position="51"/>
        <end position="64"/>
    </location>
</feature>
<dbReference type="InParanoid" id="B4J483"/>
<proteinExistence type="predicted"/>
<keyword evidence="3" id="KW-1185">Reference proteome</keyword>
<feature type="region of interest" description="Disordered" evidence="1">
    <location>
        <begin position="122"/>
        <end position="165"/>
    </location>
</feature>